<dbReference type="InterPro" id="IPR003439">
    <property type="entry name" value="ABC_transporter-like_ATP-bd"/>
</dbReference>
<dbReference type="InterPro" id="IPR003593">
    <property type="entry name" value="AAA+_ATPase"/>
</dbReference>
<keyword evidence="2" id="KW-0547">Nucleotide-binding</keyword>
<organism evidence="5 6">
    <name type="scientific">Pseudonocardia xinjiangensis</name>
    <dbReference type="NCBI Taxonomy" id="75289"/>
    <lineage>
        <taxon>Bacteria</taxon>
        <taxon>Bacillati</taxon>
        <taxon>Actinomycetota</taxon>
        <taxon>Actinomycetes</taxon>
        <taxon>Pseudonocardiales</taxon>
        <taxon>Pseudonocardiaceae</taxon>
        <taxon>Pseudonocardia</taxon>
    </lineage>
</organism>
<dbReference type="Pfam" id="PF00005">
    <property type="entry name" value="ABC_tran"/>
    <property type="match status" value="1"/>
</dbReference>
<dbReference type="InterPro" id="IPR051782">
    <property type="entry name" value="ABC_Transporter_VariousFunc"/>
</dbReference>
<dbReference type="CDD" id="cd03230">
    <property type="entry name" value="ABC_DR_subfamily_A"/>
    <property type="match status" value="1"/>
</dbReference>
<keyword evidence="6" id="KW-1185">Reference proteome</keyword>
<dbReference type="PANTHER" id="PTHR42939:SF1">
    <property type="entry name" value="ABC TRANSPORTER ATP-BINDING PROTEIN ALBC-RELATED"/>
    <property type="match status" value="1"/>
</dbReference>
<evidence type="ECO:0000313" key="6">
    <source>
        <dbReference type="Proteomes" id="UP001296706"/>
    </source>
</evidence>
<dbReference type="PROSITE" id="PS00211">
    <property type="entry name" value="ABC_TRANSPORTER_1"/>
    <property type="match status" value="1"/>
</dbReference>
<name>A0ABX1RCA1_9PSEU</name>
<evidence type="ECO:0000313" key="5">
    <source>
        <dbReference type="EMBL" id="NMH78017.1"/>
    </source>
</evidence>
<proteinExistence type="predicted"/>
<dbReference type="GO" id="GO:0005524">
    <property type="term" value="F:ATP binding"/>
    <property type="evidence" value="ECO:0007669"/>
    <property type="project" value="UniProtKB-KW"/>
</dbReference>
<evidence type="ECO:0000259" key="4">
    <source>
        <dbReference type="PROSITE" id="PS50893"/>
    </source>
</evidence>
<keyword evidence="1" id="KW-0813">Transport</keyword>
<keyword evidence="3 5" id="KW-0067">ATP-binding</keyword>
<feature type="domain" description="ABC transporter" evidence="4">
    <location>
        <begin position="7"/>
        <end position="233"/>
    </location>
</feature>
<evidence type="ECO:0000256" key="2">
    <source>
        <dbReference type="ARBA" id="ARBA00022741"/>
    </source>
</evidence>
<evidence type="ECO:0000256" key="1">
    <source>
        <dbReference type="ARBA" id="ARBA00022448"/>
    </source>
</evidence>
<sequence length="293" mass="31104">MGEGVVLRFDGVGKRFRRRWALRDCALELPRGRIAALVGPNGAGKTTAFMLASGLMRPTSGRVDVLGVDPGRSGMAAGASFVAQDKPLYRALRVDEMLRAGAVLNARGRWDTPYVLRLVDEAGVGLGERVGELSPGQRARVALALALGRRPDLLLLDEPLAELDPLARKQVMATLLAEAAETGTTVLLSSHVIADLEDSCDYLVLLRDGRVRLCGEVEELLAAHRHLTGPADSAADPGAGHVVHRSTVGRQTTALIRDTEVPPGFRAVTPTLDDLVLGYLQQEPAPTSTGSAA</sequence>
<dbReference type="InterPro" id="IPR027417">
    <property type="entry name" value="P-loop_NTPase"/>
</dbReference>
<evidence type="ECO:0000256" key="3">
    <source>
        <dbReference type="ARBA" id="ARBA00022840"/>
    </source>
</evidence>
<gene>
    <name evidence="5" type="ORF">HF577_13105</name>
</gene>
<dbReference type="InterPro" id="IPR017871">
    <property type="entry name" value="ABC_transporter-like_CS"/>
</dbReference>
<protein>
    <submittedName>
        <fullName evidence="5">ABC transporter ATP-binding protein</fullName>
    </submittedName>
</protein>
<reference evidence="5 6" key="1">
    <citation type="submission" date="2020-04" db="EMBL/GenBank/DDBJ databases">
        <authorList>
            <person name="Klaysubun C."/>
            <person name="Duangmal K."/>
            <person name="Lipun K."/>
        </authorList>
    </citation>
    <scope>NUCLEOTIDE SEQUENCE [LARGE SCALE GENOMIC DNA]</scope>
    <source>
        <strain evidence="5 6">JCM 11839</strain>
    </source>
</reference>
<dbReference type="RefSeq" id="WP_169396091.1">
    <property type="nucleotide sequence ID" value="NZ_BAAAJH010000018.1"/>
</dbReference>
<dbReference type="PROSITE" id="PS50893">
    <property type="entry name" value="ABC_TRANSPORTER_2"/>
    <property type="match status" value="1"/>
</dbReference>
<comment type="caution">
    <text evidence="5">The sequence shown here is derived from an EMBL/GenBank/DDBJ whole genome shotgun (WGS) entry which is preliminary data.</text>
</comment>
<dbReference type="EMBL" id="JAAXKY010000034">
    <property type="protein sequence ID" value="NMH78017.1"/>
    <property type="molecule type" value="Genomic_DNA"/>
</dbReference>
<dbReference type="Proteomes" id="UP001296706">
    <property type="component" value="Unassembled WGS sequence"/>
</dbReference>
<accession>A0ABX1RCA1</accession>
<dbReference type="PANTHER" id="PTHR42939">
    <property type="entry name" value="ABC TRANSPORTER ATP-BINDING PROTEIN ALBC-RELATED"/>
    <property type="match status" value="1"/>
</dbReference>
<dbReference type="SUPFAM" id="SSF52540">
    <property type="entry name" value="P-loop containing nucleoside triphosphate hydrolases"/>
    <property type="match status" value="1"/>
</dbReference>
<dbReference type="Gene3D" id="3.40.50.300">
    <property type="entry name" value="P-loop containing nucleotide triphosphate hydrolases"/>
    <property type="match status" value="1"/>
</dbReference>
<dbReference type="SMART" id="SM00382">
    <property type="entry name" value="AAA"/>
    <property type="match status" value="1"/>
</dbReference>